<sequence length="166" mass="18758">MKELDKLDDYFNELQSDLDSVDNMIKSGNIMMDAILNSKITIMNRESIAVNCKVMLPEELTINDIDLCVIVGNLLDNAIEACRAIPAEKRFIRIFSELAGKQFYLSIQNSATEQIDFNQKNYISSKRGEHGFGMKRVSLLVDKYGGYLNLQNEPGIFASEIIIPIN</sequence>
<evidence type="ECO:0000313" key="1">
    <source>
        <dbReference type="EMBL" id="GKX64867.1"/>
    </source>
</evidence>
<reference evidence="1" key="1">
    <citation type="journal article" date="2025" name="Int. J. Syst. Evol. Microbiol.">
        <title>Inconstantimicrobium mannanitabidum sp. nov., a novel member of the family Clostridiaceae isolated from anoxic soil under the treatment of reductive soil disinfestation.</title>
        <authorList>
            <person name="Ueki A."/>
            <person name="Tonouchi A."/>
            <person name="Honma S."/>
            <person name="Kaku N."/>
            <person name="Ueki K."/>
        </authorList>
    </citation>
    <scope>NUCLEOTIDE SEQUENCE</scope>
    <source>
        <strain evidence="1">TW13</strain>
    </source>
</reference>
<protein>
    <submittedName>
        <fullName evidence="1">Uncharacterized protein</fullName>
    </submittedName>
</protein>
<name>A0ACB5R6S9_9CLOT</name>
<proteinExistence type="predicted"/>
<accession>A0ACB5R6S9</accession>
<dbReference type="EMBL" id="BROD01000001">
    <property type="protein sequence ID" value="GKX64867.1"/>
    <property type="molecule type" value="Genomic_DNA"/>
</dbReference>
<keyword evidence="2" id="KW-1185">Reference proteome</keyword>
<comment type="caution">
    <text evidence="1">The sequence shown here is derived from an EMBL/GenBank/DDBJ whole genome shotgun (WGS) entry which is preliminary data.</text>
</comment>
<dbReference type="Proteomes" id="UP001058074">
    <property type="component" value="Unassembled WGS sequence"/>
</dbReference>
<evidence type="ECO:0000313" key="2">
    <source>
        <dbReference type="Proteomes" id="UP001058074"/>
    </source>
</evidence>
<gene>
    <name evidence="1" type="ORF">rsdtw13_01250</name>
</gene>
<organism evidence="1 2">
    <name type="scientific">Inconstantimicrobium mannanitabidum</name>
    <dbReference type="NCBI Taxonomy" id="1604901"/>
    <lineage>
        <taxon>Bacteria</taxon>
        <taxon>Bacillati</taxon>
        <taxon>Bacillota</taxon>
        <taxon>Clostridia</taxon>
        <taxon>Eubacteriales</taxon>
        <taxon>Clostridiaceae</taxon>
        <taxon>Inconstantimicrobium</taxon>
    </lineage>
</organism>